<evidence type="ECO:0000259" key="7">
    <source>
        <dbReference type="Pfam" id="PF00892"/>
    </source>
</evidence>
<feature type="transmembrane region" description="Helical" evidence="6">
    <location>
        <begin position="275"/>
        <end position="291"/>
    </location>
</feature>
<feature type="transmembrane region" description="Helical" evidence="6">
    <location>
        <begin position="156"/>
        <end position="174"/>
    </location>
</feature>
<feature type="transmembrane region" description="Helical" evidence="6">
    <location>
        <begin position="37"/>
        <end position="61"/>
    </location>
</feature>
<evidence type="ECO:0000256" key="1">
    <source>
        <dbReference type="ARBA" id="ARBA00004141"/>
    </source>
</evidence>
<feature type="transmembrane region" description="Helical" evidence="6">
    <location>
        <begin position="6"/>
        <end position="25"/>
    </location>
</feature>
<comment type="caution">
    <text evidence="8">The sequence shown here is derived from an EMBL/GenBank/DDBJ whole genome shotgun (WGS) entry which is preliminary data.</text>
</comment>
<dbReference type="InterPro" id="IPR050638">
    <property type="entry name" value="AA-Vitamin_Transporters"/>
</dbReference>
<dbReference type="SUPFAM" id="SSF103481">
    <property type="entry name" value="Multidrug resistance efflux transporter EmrE"/>
    <property type="match status" value="2"/>
</dbReference>
<dbReference type="AlphaFoldDB" id="A0A0G0S049"/>
<comment type="subcellular location">
    <subcellularLocation>
        <location evidence="1">Membrane</location>
        <topology evidence="1">Multi-pass membrane protein</topology>
    </subcellularLocation>
</comment>
<comment type="similarity">
    <text evidence="2">Belongs to the EamA transporter family.</text>
</comment>
<sequence length="292" mass="32239">MSLVHIGISLAFVAMLSWGVGDFFIQRSVRKVGDWEALFFVAFFGVLFLLPFCYKTIVPVFVGNLEAILVITILCVVLFIAAILDFEALRVGKLATVEPIWSFEVPVSALLAFLIIGEKINLFQILLIISLLIGLALVSLKNNFNFHKFIFEKGTIIAFFAAVLMGGANFLMGWSSRLSDPITANFLSDIFIVIITGLYLLFTGRFTNLLRDFKTNKKILLFMSIPDKVAWVAFAFAMSLAPIAIVVALSESYIIIAVILGLAINKEKIKSHQKFGLILALFSAIVLASVTN</sequence>
<dbReference type="Pfam" id="PF00892">
    <property type="entry name" value="EamA"/>
    <property type="match status" value="2"/>
</dbReference>
<dbReference type="PANTHER" id="PTHR32322:SF2">
    <property type="entry name" value="EAMA DOMAIN-CONTAINING PROTEIN"/>
    <property type="match status" value="1"/>
</dbReference>
<evidence type="ECO:0000256" key="3">
    <source>
        <dbReference type="ARBA" id="ARBA00022692"/>
    </source>
</evidence>
<organism evidence="8 9">
    <name type="scientific">Candidatus Woesebacteria bacterium GW2011_GWA1_39_8</name>
    <dbReference type="NCBI Taxonomy" id="1618552"/>
    <lineage>
        <taxon>Bacteria</taxon>
        <taxon>Candidatus Woeseibacteriota</taxon>
    </lineage>
</organism>
<name>A0A0G0S049_9BACT</name>
<keyword evidence="4 6" id="KW-1133">Transmembrane helix</keyword>
<dbReference type="Proteomes" id="UP000034793">
    <property type="component" value="Unassembled WGS sequence"/>
</dbReference>
<feature type="domain" description="EamA" evidence="7">
    <location>
        <begin position="153"/>
        <end position="287"/>
    </location>
</feature>
<proteinExistence type="inferred from homology"/>
<keyword evidence="5 6" id="KW-0472">Membrane</keyword>
<feature type="transmembrane region" description="Helical" evidence="6">
    <location>
        <begin position="243"/>
        <end position="263"/>
    </location>
</feature>
<feature type="transmembrane region" description="Helical" evidence="6">
    <location>
        <begin position="67"/>
        <end position="88"/>
    </location>
</feature>
<dbReference type="InterPro" id="IPR000620">
    <property type="entry name" value="EamA_dom"/>
</dbReference>
<protein>
    <recommendedName>
        <fullName evidence="7">EamA domain-containing protein</fullName>
    </recommendedName>
</protein>
<feature type="transmembrane region" description="Helical" evidence="6">
    <location>
        <begin position="186"/>
        <end position="207"/>
    </location>
</feature>
<evidence type="ECO:0000256" key="5">
    <source>
        <dbReference type="ARBA" id="ARBA00023136"/>
    </source>
</evidence>
<dbReference type="EMBL" id="LBXL01000058">
    <property type="protein sequence ID" value="KKR28060.1"/>
    <property type="molecule type" value="Genomic_DNA"/>
</dbReference>
<evidence type="ECO:0000256" key="4">
    <source>
        <dbReference type="ARBA" id="ARBA00022989"/>
    </source>
</evidence>
<feature type="transmembrane region" description="Helical" evidence="6">
    <location>
        <begin position="100"/>
        <end position="116"/>
    </location>
</feature>
<evidence type="ECO:0000313" key="8">
    <source>
        <dbReference type="EMBL" id="KKR28060.1"/>
    </source>
</evidence>
<evidence type="ECO:0000313" key="9">
    <source>
        <dbReference type="Proteomes" id="UP000034793"/>
    </source>
</evidence>
<dbReference type="GO" id="GO:0016020">
    <property type="term" value="C:membrane"/>
    <property type="evidence" value="ECO:0007669"/>
    <property type="project" value="UniProtKB-SubCell"/>
</dbReference>
<reference evidence="8 9" key="1">
    <citation type="journal article" date="2015" name="Nature">
        <title>rRNA introns, odd ribosomes, and small enigmatic genomes across a large radiation of phyla.</title>
        <authorList>
            <person name="Brown C.T."/>
            <person name="Hug L.A."/>
            <person name="Thomas B.C."/>
            <person name="Sharon I."/>
            <person name="Castelle C.J."/>
            <person name="Singh A."/>
            <person name="Wilkins M.J."/>
            <person name="Williams K.H."/>
            <person name="Banfield J.F."/>
        </authorList>
    </citation>
    <scope>NUCLEOTIDE SEQUENCE [LARGE SCALE GENOMIC DNA]</scope>
</reference>
<evidence type="ECO:0000256" key="6">
    <source>
        <dbReference type="SAM" id="Phobius"/>
    </source>
</evidence>
<feature type="transmembrane region" description="Helical" evidence="6">
    <location>
        <begin position="122"/>
        <end position="144"/>
    </location>
</feature>
<evidence type="ECO:0000256" key="2">
    <source>
        <dbReference type="ARBA" id="ARBA00007362"/>
    </source>
</evidence>
<feature type="domain" description="EamA" evidence="7">
    <location>
        <begin position="6"/>
        <end position="139"/>
    </location>
</feature>
<dbReference type="InterPro" id="IPR037185">
    <property type="entry name" value="EmrE-like"/>
</dbReference>
<accession>A0A0G0S049</accession>
<keyword evidence="3 6" id="KW-0812">Transmembrane</keyword>
<dbReference type="PANTHER" id="PTHR32322">
    <property type="entry name" value="INNER MEMBRANE TRANSPORTER"/>
    <property type="match status" value="1"/>
</dbReference>
<gene>
    <name evidence="8" type="ORF">UT61_C0058G0002</name>
</gene>